<dbReference type="Pfam" id="PF13947">
    <property type="entry name" value="GUB_WAK_bind"/>
    <property type="match status" value="1"/>
</dbReference>
<reference evidence="5" key="1">
    <citation type="submission" date="2015-04" db="UniProtKB">
        <authorList>
            <consortium name="EnsemblPlants"/>
        </authorList>
    </citation>
    <scope>IDENTIFICATION</scope>
    <source>
        <strain evidence="5">SL10</strain>
    </source>
</reference>
<dbReference type="Proteomes" id="UP000006591">
    <property type="component" value="Chromosome 9"/>
</dbReference>
<evidence type="ECO:0000256" key="1">
    <source>
        <dbReference type="ARBA" id="ARBA00004167"/>
    </source>
</evidence>
<dbReference type="EnsemblPlants" id="ONIVA09G08900.1">
    <property type="protein sequence ID" value="ONIVA09G08900.1"/>
    <property type="gene ID" value="ONIVA09G08900"/>
</dbReference>
<dbReference type="GO" id="GO:0030247">
    <property type="term" value="F:polysaccharide binding"/>
    <property type="evidence" value="ECO:0007669"/>
    <property type="project" value="InterPro"/>
</dbReference>
<dbReference type="Gramene" id="ONIVA09G08900.1">
    <property type="protein sequence ID" value="ONIVA09G08900.1"/>
    <property type="gene ID" value="ONIVA09G08900"/>
</dbReference>
<dbReference type="GO" id="GO:0016020">
    <property type="term" value="C:membrane"/>
    <property type="evidence" value="ECO:0007669"/>
    <property type="project" value="UniProtKB-SubCell"/>
</dbReference>
<evidence type="ECO:0000256" key="3">
    <source>
        <dbReference type="SAM" id="SignalP"/>
    </source>
</evidence>
<proteinExistence type="predicted"/>
<organism evidence="5">
    <name type="scientific">Oryza nivara</name>
    <name type="common">Indian wild rice</name>
    <name type="synonym">Oryza sativa f. spontanea</name>
    <dbReference type="NCBI Taxonomy" id="4536"/>
    <lineage>
        <taxon>Eukaryota</taxon>
        <taxon>Viridiplantae</taxon>
        <taxon>Streptophyta</taxon>
        <taxon>Embryophyta</taxon>
        <taxon>Tracheophyta</taxon>
        <taxon>Spermatophyta</taxon>
        <taxon>Magnoliopsida</taxon>
        <taxon>Liliopsida</taxon>
        <taxon>Poales</taxon>
        <taxon>Poaceae</taxon>
        <taxon>BOP clade</taxon>
        <taxon>Oryzoideae</taxon>
        <taxon>Oryzeae</taxon>
        <taxon>Oryzinae</taxon>
        <taxon>Oryza</taxon>
    </lineage>
</organism>
<dbReference type="HOGENOM" id="CLU_000288_43_10_1"/>
<dbReference type="PANTHER" id="PTHR33491">
    <property type="entry name" value="OSJNBA0016N04.9 PROTEIN"/>
    <property type="match status" value="1"/>
</dbReference>
<feature type="domain" description="Wall-associated receptor kinase galacturonan-binding" evidence="4">
    <location>
        <begin position="32"/>
        <end position="87"/>
    </location>
</feature>
<evidence type="ECO:0000259" key="4">
    <source>
        <dbReference type="Pfam" id="PF13947"/>
    </source>
</evidence>
<keyword evidence="2 3" id="KW-0732">Signal</keyword>
<reference evidence="5" key="2">
    <citation type="submission" date="2018-04" db="EMBL/GenBank/DDBJ databases">
        <title>OnivRS2 (Oryza nivara Reference Sequence Version 2).</title>
        <authorList>
            <person name="Zhang J."/>
            <person name="Kudrna D."/>
            <person name="Lee S."/>
            <person name="Talag J."/>
            <person name="Rajasekar S."/>
            <person name="Welchert J."/>
            <person name="Hsing Y.-I."/>
            <person name="Wing R.A."/>
        </authorList>
    </citation>
    <scope>NUCLEOTIDE SEQUENCE [LARGE SCALE GENOMIC DNA]</scope>
    <source>
        <strain evidence="5">SL10</strain>
    </source>
</reference>
<protein>
    <recommendedName>
        <fullName evidence="4">Wall-associated receptor kinase galacturonan-binding domain-containing protein</fullName>
    </recommendedName>
</protein>
<sequence>MPACHRGRTLLWLTIAFASELGLIKGGAEAQCQDKCGPVDIPYPFSIGPRSCAMAAGFNLSCKNSRPFHGDFEVLNISLQLSQLRVLNKISSFCYNPSSQKMENHTWEKNLEHSPFMLSDSGNKFTVIGCRTLAYITDKNNVGKLMSGCVSACRRGDVTSATNGTCSGIGCCQTTIPKGLNYYKVSFDQAFNTSDSIYNTTLCSYAVLMDSSDFKFSTSYLTSPEFNTSAPMLLDWAIRTANNCDEAQKNLTLYACKSDKSECFNSSNGPGYICNCTNGYQGNPYRQDGCQGKIPSNLIIARILKLRLP</sequence>
<keyword evidence="6" id="KW-1185">Reference proteome</keyword>
<accession>A0A0E0IJ69</accession>
<comment type="subcellular location">
    <subcellularLocation>
        <location evidence="1">Membrane</location>
        <topology evidence="1">Single-pass membrane protein</topology>
    </subcellularLocation>
</comment>
<dbReference type="AlphaFoldDB" id="A0A0E0IJ69"/>
<dbReference type="STRING" id="4536.A0A0E0IJ69"/>
<dbReference type="eggNOG" id="ENOG502QQPF">
    <property type="taxonomic scope" value="Eukaryota"/>
</dbReference>
<evidence type="ECO:0000313" key="5">
    <source>
        <dbReference type="EnsemblPlants" id="ONIVA09G08900.1"/>
    </source>
</evidence>
<feature type="signal peptide" evidence="3">
    <location>
        <begin position="1"/>
        <end position="30"/>
    </location>
</feature>
<dbReference type="InterPro" id="IPR025287">
    <property type="entry name" value="WAK_GUB"/>
</dbReference>
<name>A0A0E0IJ69_ORYNI</name>
<evidence type="ECO:0000256" key="2">
    <source>
        <dbReference type="ARBA" id="ARBA00022729"/>
    </source>
</evidence>
<feature type="chain" id="PRO_5002363023" description="Wall-associated receptor kinase galacturonan-binding domain-containing protein" evidence="3">
    <location>
        <begin position="31"/>
        <end position="309"/>
    </location>
</feature>
<dbReference type="OMA" id="NCTHICT"/>
<evidence type="ECO:0000313" key="6">
    <source>
        <dbReference type="Proteomes" id="UP000006591"/>
    </source>
</evidence>